<dbReference type="EMBL" id="QGGR01000005">
    <property type="protein sequence ID" value="PWK48736.1"/>
    <property type="molecule type" value="Genomic_DNA"/>
</dbReference>
<dbReference type="Proteomes" id="UP000245697">
    <property type="component" value="Unassembled WGS sequence"/>
</dbReference>
<comment type="caution">
    <text evidence="2">The sequence shown here is derived from an EMBL/GenBank/DDBJ whole genome shotgun (WGS) entry which is preliminary data.</text>
</comment>
<dbReference type="Gene3D" id="3.30.750.24">
    <property type="entry name" value="STAS domain"/>
    <property type="match status" value="1"/>
</dbReference>
<reference evidence="2 3" key="1">
    <citation type="submission" date="2018-05" db="EMBL/GenBank/DDBJ databases">
        <title>Genomic Encyclopedia of Archaeal and Bacterial Type Strains, Phase II (KMG-II): from individual species to whole genera.</title>
        <authorList>
            <person name="Goeker M."/>
        </authorList>
    </citation>
    <scope>NUCLEOTIDE SEQUENCE [LARGE SCALE GENOMIC DNA]</scope>
    <source>
        <strain evidence="2 3">DSM 45184</strain>
    </source>
</reference>
<dbReference type="InterPro" id="IPR036513">
    <property type="entry name" value="STAS_dom_sf"/>
</dbReference>
<evidence type="ECO:0000313" key="3">
    <source>
        <dbReference type="Proteomes" id="UP000245697"/>
    </source>
</evidence>
<dbReference type="InterPro" id="IPR058548">
    <property type="entry name" value="MlaB-like_STAS"/>
</dbReference>
<feature type="domain" description="STAS" evidence="1">
    <location>
        <begin position="17"/>
        <end position="115"/>
    </location>
</feature>
<dbReference type="CDD" id="cd07043">
    <property type="entry name" value="STAS_anti-anti-sigma_factors"/>
    <property type="match status" value="1"/>
</dbReference>
<dbReference type="InterPro" id="IPR002645">
    <property type="entry name" value="STAS_dom"/>
</dbReference>
<dbReference type="Pfam" id="PF13466">
    <property type="entry name" value="STAS_2"/>
    <property type="match status" value="1"/>
</dbReference>
<accession>A0A316FLZ4</accession>
<keyword evidence="3" id="KW-1185">Reference proteome</keyword>
<name>A0A316FLZ4_9ACTN</name>
<sequence length="115" mass="11964">MQDQQVDLTVTVEWTGPDEVVARVGGELDIRTVPPMLRELGGLLGDDGPALIRLDLSGVEFCDHAGLRALHILETTAGAGRVSIVAAHPAVDMILRLCGLSTFLGHPAGAPACTG</sequence>
<dbReference type="PROSITE" id="PS50801">
    <property type="entry name" value="STAS"/>
    <property type="match status" value="1"/>
</dbReference>
<dbReference type="SUPFAM" id="SSF52091">
    <property type="entry name" value="SpoIIaa-like"/>
    <property type="match status" value="1"/>
</dbReference>
<evidence type="ECO:0000313" key="2">
    <source>
        <dbReference type="EMBL" id="PWK48736.1"/>
    </source>
</evidence>
<organism evidence="2 3">
    <name type="scientific">Actinoplanes xinjiangensis</name>
    <dbReference type="NCBI Taxonomy" id="512350"/>
    <lineage>
        <taxon>Bacteria</taxon>
        <taxon>Bacillati</taxon>
        <taxon>Actinomycetota</taxon>
        <taxon>Actinomycetes</taxon>
        <taxon>Micromonosporales</taxon>
        <taxon>Micromonosporaceae</taxon>
        <taxon>Actinoplanes</taxon>
    </lineage>
</organism>
<dbReference type="AlphaFoldDB" id="A0A316FLZ4"/>
<protein>
    <submittedName>
        <fullName evidence="2">Stage II sporulation protein AA (Anti-sigma F factor antagonist)</fullName>
    </submittedName>
</protein>
<dbReference type="OrthoDB" id="3296948at2"/>
<proteinExistence type="predicted"/>
<evidence type="ECO:0000259" key="1">
    <source>
        <dbReference type="PROSITE" id="PS50801"/>
    </source>
</evidence>
<gene>
    <name evidence="2" type="ORF">BC793_10580</name>
</gene>
<dbReference type="RefSeq" id="WP_109592618.1">
    <property type="nucleotide sequence ID" value="NZ_BONA01000034.1"/>
</dbReference>